<feature type="transmembrane region" description="Helical" evidence="1">
    <location>
        <begin position="12"/>
        <end position="37"/>
    </location>
</feature>
<evidence type="ECO:0000313" key="3">
    <source>
        <dbReference type="Proteomes" id="UP000218811"/>
    </source>
</evidence>
<keyword evidence="1" id="KW-0812">Transmembrane</keyword>
<dbReference type="AlphaFoldDB" id="A0A2H3JK33"/>
<evidence type="ECO:0000313" key="2">
    <source>
        <dbReference type="EMBL" id="PCH39169.1"/>
    </source>
</evidence>
<dbReference type="EMBL" id="KB467965">
    <property type="protein sequence ID" value="PCH39169.1"/>
    <property type="molecule type" value="Genomic_DNA"/>
</dbReference>
<protein>
    <submittedName>
        <fullName evidence="2">Uncharacterized protein</fullName>
    </submittedName>
</protein>
<accession>A0A2H3JK33</accession>
<evidence type="ECO:0000256" key="1">
    <source>
        <dbReference type="SAM" id="Phobius"/>
    </source>
</evidence>
<sequence length="282" mass="32364">MTKYNFNLNTTLGFGLIGLLFATLFHGFSVAQTAFYFRNYRDDMLGLRSFVALLRVLDTTKQGIMTAVSKRRYPYKYLRDSKVYQAFWTLLINDHMPSIGIAWGYNNYMRLMAAEFIFTTILVFVSQLFFVFSVWQVLPKTHSWLILVACWMALAFAAFGMGPAVSRGMWLSATWSTYLFSNRNFYLLVAQSCALLADDVILATTLCYVLHGYRNDFSIAAYWYVWINTVLATLNARRYLRRLRTAPNQATSAILTTYVAPSPIIESHDTETSTSQHAECNR</sequence>
<gene>
    <name evidence="2" type="ORF">WOLCODRAFT_21370</name>
</gene>
<feature type="transmembrane region" description="Helical" evidence="1">
    <location>
        <begin position="144"/>
        <end position="165"/>
    </location>
</feature>
<keyword evidence="1" id="KW-0472">Membrane</keyword>
<name>A0A2H3JK33_WOLCO</name>
<feature type="transmembrane region" description="Helical" evidence="1">
    <location>
        <begin position="185"/>
        <end position="211"/>
    </location>
</feature>
<feature type="transmembrane region" description="Helical" evidence="1">
    <location>
        <begin position="116"/>
        <end position="138"/>
    </location>
</feature>
<proteinExistence type="predicted"/>
<organism evidence="2 3">
    <name type="scientific">Wolfiporia cocos (strain MD-104)</name>
    <name type="common">Brown rot fungus</name>
    <dbReference type="NCBI Taxonomy" id="742152"/>
    <lineage>
        <taxon>Eukaryota</taxon>
        <taxon>Fungi</taxon>
        <taxon>Dikarya</taxon>
        <taxon>Basidiomycota</taxon>
        <taxon>Agaricomycotina</taxon>
        <taxon>Agaricomycetes</taxon>
        <taxon>Polyporales</taxon>
        <taxon>Phaeolaceae</taxon>
        <taxon>Wolfiporia</taxon>
    </lineage>
</organism>
<dbReference type="Proteomes" id="UP000218811">
    <property type="component" value="Unassembled WGS sequence"/>
</dbReference>
<reference evidence="2 3" key="1">
    <citation type="journal article" date="2012" name="Science">
        <title>The Paleozoic origin of enzymatic lignin decomposition reconstructed from 31 fungal genomes.</title>
        <authorList>
            <person name="Floudas D."/>
            <person name="Binder M."/>
            <person name="Riley R."/>
            <person name="Barry K."/>
            <person name="Blanchette R.A."/>
            <person name="Henrissat B."/>
            <person name="Martinez A.T."/>
            <person name="Otillar R."/>
            <person name="Spatafora J.W."/>
            <person name="Yadav J.S."/>
            <person name="Aerts A."/>
            <person name="Benoit I."/>
            <person name="Boyd A."/>
            <person name="Carlson A."/>
            <person name="Copeland A."/>
            <person name="Coutinho P.M."/>
            <person name="de Vries R.P."/>
            <person name="Ferreira P."/>
            <person name="Findley K."/>
            <person name="Foster B."/>
            <person name="Gaskell J."/>
            <person name="Glotzer D."/>
            <person name="Gorecki P."/>
            <person name="Heitman J."/>
            <person name="Hesse C."/>
            <person name="Hori C."/>
            <person name="Igarashi K."/>
            <person name="Jurgens J.A."/>
            <person name="Kallen N."/>
            <person name="Kersten P."/>
            <person name="Kohler A."/>
            <person name="Kuees U."/>
            <person name="Kumar T.K.A."/>
            <person name="Kuo A."/>
            <person name="LaButti K."/>
            <person name="Larrondo L.F."/>
            <person name="Lindquist E."/>
            <person name="Ling A."/>
            <person name="Lombard V."/>
            <person name="Lucas S."/>
            <person name="Lundell T."/>
            <person name="Martin R."/>
            <person name="McLaughlin D.J."/>
            <person name="Morgenstern I."/>
            <person name="Morin E."/>
            <person name="Murat C."/>
            <person name="Nagy L.G."/>
            <person name="Nolan M."/>
            <person name="Ohm R.A."/>
            <person name="Patyshakuliyeva A."/>
            <person name="Rokas A."/>
            <person name="Ruiz-Duenas F.J."/>
            <person name="Sabat G."/>
            <person name="Salamov A."/>
            <person name="Samejima M."/>
            <person name="Schmutz J."/>
            <person name="Slot J.C."/>
            <person name="St John F."/>
            <person name="Stenlid J."/>
            <person name="Sun H."/>
            <person name="Sun S."/>
            <person name="Syed K."/>
            <person name="Tsang A."/>
            <person name="Wiebenga A."/>
            <person name="Young D."/>
            <person name="Pisabarro A."/>
            <person name="Eastwood D.C."/>
            <person name="Martin F."/>
            <person name="Cullen D."/>
            <person name="Grigoriev I.V."/>
            <person name="Hibbett D.S."/>
        </authorList>
    </citation>
    <scope>NUCLEOTIDE SEQUENCE [LARGE SCALE GENOMIC DNA]</scope>
    <source>
        <strain evidence="2 3">MD-104</strain>
    </source>
</reference>
<keyword evidence="3" id="KW-1185">Reference proteome</keyword>
<feature type="transmembrane region" description="Helical" evidence="1">
    <location>
        <begin position="217"/>
        <end position="234"/>
    </location>
</feature>
<keyword evidence="1" id="KW-1133">Transmembrane helix</keyword>